<accession>A0A7S1P116</accession>
<evidence type="ECO:0000256" key="1">
    <source>
        <dbReference type="SAM" id="MobiDB-lite"/>
    </source>
</evidence>
<keyword evidence="2" id="KW-0732">Signal</keyword>
<feature type="region of interest" description="Disordered" evidence="1">
    <location>
        <begin position="354"/>
        <end position="392"/>
    </location>
</feature>
<gene>
    <name evidence="4" type="ORF">VBRA1451_LOCUS5562</name>
</gene>
<organism evidence="4">
    <name type="scientific">Vitrella brassicaformis</name>
    <dbReference type="NCBI Taxonomy" id="1169539"/>
    <lineage>
        <taxon>Eukaryota</taxon>
        <taxon>Sar</taxon>
        <taxon>Alveolata</taxon>
        <taxon>Colpodellida</taxon>
        <taxon>Vitrellaceae</taxon>
        <taxon>Vitrella</taxon>
    </lineage>
</organism>
<protein>
    <recommendedName>
        <fullName evidence="3">SMP-30/Gluconolactonase/LRE-like region domain-containing protein</fullName>
    </recommendedName>
</protein>
<name>A0A7S1P116_9ALVE</name>
<dbReference type="PANTHER" id="PTHR47064">
    <property type="entry name" value="PUTATIVE (AFU_ORTHOLOGUE AFUA_1G08990)-RELATED"/>
    <property type="match status" value="1"/>
</dbReference>
<feature type="compositionally biased region" description="Low complexity" evidence="1">
    <location>
        <begin position="368"/>
        <end position="381"/>
    </location>
</feature>
<dbReference type="AlphaFoldDB" id="A0A7S1P116"/>
<dbReference type="InterPro" id="IPR013658">
    <property type="entry name" value="SGL"/>
</dbReference>
<reference evidence="4" key="1">
    <citation type="submission" date="2021-01" db="EMBL/GenBank/DDBJ databases">
        <authorList>
            <person name="Corre E."/>
            <person name="Pelletier E."/>
            <person name="Niang G."/>
            <person name="Scheremetjew M."/>
            <person name="Finn R."/>
            <person name="Kale V."/>
            <person name="Holt S."/>
            <person name="Cochrane G."/>
            <person name="Meng A."/>
            <person name="Brown T."/>
            <person name="Cohen L."/>
        </authorList>
    </citation>
    <scope>NUCLEOTIDE SEQUENCE</scope>
    <source>
        <strain evidence="4">CCMP3346</strain>
    </source>
</reference>
<feature type="chain" id="PRO_5031511148" description="SMP-30/Gluconolactonase/LRE-like region domain-containing protein" evidence="2">
    <location>
        <begin position="24"/>
        <end position="392"/>
    </location>
</feature>
<proteinExistence type="predicted"/>
<dbReference type="PANTHER" id="PTHR47064:SF2">
    <property type="entry name" value="SMP-30_GLUCONOLACTONASE_LRE-LIKE REGION DOMAIN-CONTAINING PROTEIN-RELATED"/>
    <property type="match status" value="1"/>
</dbReference>
<evidence type="ECO:0000313" key="4">
    <source>
        <dbReference type="EMBL" id="CAD9050500.1"/>
    </source>
</evidence>
<feature type="domain" description="SMP-30/Gluconolactonase/LRE-like region" evidence="3">
    <location>
        <begin position="120"/>
        <end position="332"/>
    </location>
</feature>
<evidence type="ECO:0000259" key="3">
    <source>
        <dbReference type="Pfam" id="PF08450"/>
    </source>
</evidence>
<feature type="compositionally biased region" description="Basic and acidic residues" evidence="1">
    <location>
        <begin position="383"/>
        <end position="392"/>
    </location>
</feature>
<dbReference type="EMBL" id="HBGB01009855">
    <property type="protein sequence ID" value="CAD9050500.1"/>
    <property type="molecule type" value="Transcribed_RNA"/>
</dbReference>
<feature type="signal peptide" evidence="2">
    <location>
        <begin position="1"/>
        <end position="23"/>
    </location>
</feature>
<dbReference type="InterPro" id="IPR011042">
    <property type="entry name" value="6-blade_b-propeller_TolB-like"/>
</dbReference>
<sequence>MERCVWRWLPYVVVAVALRAAWAAGESALFGSLCKMIAIDPEFSEIVGEECMRHVGFEEDMRSEGLVFDPYFDRLLLTDGNCPTQRQLDSIISFPTPWSDETFSVFRSPSSHANGQLIVGSYLLTAETTGRRIAYAPLHDPTNVQTLVDSYRGFPLNSPNDLVAHPDGSIWFTDPEYGCAQFPQANCPALPNFVYRFDPRTGEMHVVADDFDRPNGLAFSPDYTKMYIVDSGAIHCSPVTIDPKRPHHIRVFDVVNNRTLIGGDVLVVVESPDNKWGIPDGIKVDTMGRLYVGAGDGVQVFAPDGRLLGKFYTGTQVSNLSFGGWNNNYLFIGNMDHVWMIPLNDTRGAYYPSMDQPFHPTPTPTPAPAASHPTATSASPSTRRRDQPTLYI</sequence>
<dbReference type="Pfam" id="PF08450">
    <property type="entry name" value="SGL"/>
    <property type="match status" value="1"/>
</dbReference>
<dbReference type="Gene3D" id="2.120.10.30">
    <property type="entry name" value="TolB, C-terminal domain"/>
    <property type="match status" value="1"/>
</dbReference>
<dbReference type="InterPro" id="IPR052988">
    <property type="entry name" value="Oryzine_lactonohydrolase"/>
</dbReference>
<dbReference type="SUPFAM" id="SSF63829">
    <property type="entry name" value="Calcium-dependent phosphotriesterase"/>
    <property type="match status" value="1"/>
</dbReference>
<evidence type="ECO:0000256" key="2">
    <source>
        <dbReference type="SAM" id="SignalP"/>
    </source>
</evidence>